<dbReference type="InterPro" id="IPR040048">
    <property type="entry name" value="ZNF277"/>
</dbReference>
<evidence type="ECO:0000313" key="5">
    <source>
        <dbReference type="EMBL" id="RKP22302.1"/>
    </source>
</evidence>
<keyword evidence="2" id="KW-0862">Zinc</keyword>
<keyword evidence="1" id="KW-0479">Metal-binding</keyword>
<proteinExistence type="inferred from homology"/>
<dbReference type="Proteomes" id="UP000278143">
    <property type="component" value="Unassembled WGS sequence"/>
</dbReference>
<accession>A0A4P9YSG7</accession>
<feature type="non-terminal residue" evidence="5">
    <location>
        <position position="125"/>
    </location>
</feature>
<dbReference type="PROSITE" id="PS00028">
    <property type="entry name" value="ZINC_FINGER_C2H2_1"/>
    <property type="match status" value="1"/>
</dbReference>
<dbReference type="PANTHER" id="PTHR13267:SF3">
    <property type="entry name" value="ZINC FINGER PROTEIN 277"/>
    <property type="match status" value="1"/>
</dbReference>
<evidence type="ECO:0000313" key="6">
    <source>
        <dbReference type="Proteomes" id="UP000278143"/>
    </source>
</evidence>
<reference evidence="6" key="1">
    <citation type="journal article" date="2018" name="Nat. Microbiol.">
        <title>Leveraging single-cell genomics to expand the fungal tree of life.</title>
        <authorList>
            <person name="Ahrendt S.R."/>
            <person name="Quandt C.A."/>
            <person name="Ciobanu D."/>
            <person name="Clum A."/>
            <person name="Salamov A."/>
            <person name="Andreopoulos B."/>
            <person name="Cheng J.F."/>
            <person name="Woyke T."/>
            <person name="Pelin A."/>
            <person name="Henrissat B."/>
            <person name="Reynolds N.K."/>
            <person name="Benny G.L."/>
            <person name="Smith M.E."/>
            <person name="James T.Y."/>
            <person name="Grigoriev I.V."/>
        </authorList>
    </citation>
    <scope>NUCLEOTIDE SEQUENCE [LARGE SCALE GENOMIC DNA]</scope>
    <source>
        <strain evidence="6">Benny S71-1</strain>
    </source>
</reference>
<feature type="domain" description="C2H2-type" evidence="4">
    <location>
        <begin position="35"/>
        <end position="56"/>
    </location>
</feature>
<evidence type="ECO:0000256" key="1">
    <source>
        <dbReference type="ARBA" id="ARBA00022723"/>
    </source>
</evidence>
<dbReference type="InterPro" id="IPR036236">
    <property type="entry name" value="Znf_C2H2_sf"/>
</dbReference>
<dbReference type="InterPro" id="IPR013087">
    <property type="entry name" value="Znf_C2H2_type"/>
</dbReference>
<sequence length="125" mass="14340">MSIISGQASGLDSEYDPLEDAWDDWSEEATEPIKCLFCADTYTSAALLFAHCASTHGFDFVQLRKTYKWDFYQSIRTINYIRRRVIDEPALCETTTFELTPETIAAYLQDDQYLAPAIEEDALLY</sequence>
<dbReference type="GO" id="GO:0046872">
    <property type="term" value="F:metal ion binding"/>
    <property type="evidence" value="ECO:0007669"/>
    <property type="project" value="UniProtKB-KW"/>
</dbReference>
<evidence type="ECO:0000259" key="4">
    <source>
        <dbReference type="PROSITE" id="PS00028"/>
    </source>
</evidence>
<evidence type="ECO:0000256" key="3">
    <source>
        <dbReference type="ARBA" id="ARBA00034119"/>
    </source>
</evidence>
<protein>
    <recommendedName>
        <fullName evidence="4">C2H2-type domain-containing protein</fullName>
    </recommendedName>
</protein>
<name>A0A4P9YSG7_9FUNG</name>
<keyword evidence="6" id="KW-1185">Reference proteome</keyword>
<dbReference type="AlphaFoldDB" id="A0A4P9YSG7"/>
<dbReference type="PANTHER" id="PTHR13267">
    <property type="entry name" value="ZINC FINGER PROTEIN 277"/>
    <property type="match status" value="1"/>
</dbReference>
<dbReference type="SUPFAM" id="SSF57667">
    <property type="entry name" value="beta-beta-alpha zinc fingers"/>
    <property type="match status" value="1"/>
</dbReference>
<gene>
    <name evidence="5" type="ORF">SYNPS1DRAFT_26009</name>
</gene>
<organism evidence="5 6">
    <name type="scientific">Syncephalis pseudoplumigaleata</name>
    <dbReference type="NCBI Taxonomy" id="1712513"/>
    <lineage>
        <taxon>Eukaryota</taxon>
        <taxon>Fungi</taxon>
        <taxon>Fungi incertae sedis</taxon>
        <taxon>Zoopagomycota</taxon>
        <taxon>Zoopagomycotina</taxon>
        <taxon>Zoopagomycetes</taxon>
        <taxon>Zoopagales</taxon>
        <taxon>Piptocephalidaceae</taxon>
        <taxon>Syncephalis</taxon>
    </lineage>
</organism>
<evidence type="ECO:0000256" key="2">
    <source>
        <dbReference type="ARBA" id="ARBA00022833"/>
    </source>
</evidence>
<dbReference type="EMBL" id="KZ992281">
    <property type="protein sequence ID" value="RKP22302.1"/>
    <property type="molecule type" value="Genomic_DNA"/>
</dbReference>
<dbReference type="OrthoDB" id="7848332at2759"/>
<comment type="similarity">
    <text evidence="3">Belongs to the ZNF277 family.</text>
</comment>